<keyword evidence="4" id="KW-0804">Transcription</keyword>
<keyword evidence="3" id="KW-0238">DNA-binding</keyword>
<dbReference type="PROSITE" id="PS50932">
    <property type="entry name" value="HTH_LACI_2"/>
    <property type="match status" value="1"/>
</dbReference>
<dbReference type="Pfam" id="PF00356">
    <property type="entry name" value="LacI"/>
    <property type="match status" value="1"/>
</dbReference>
<dbReference type="GO" id="GO:0000976">
    <property type="term" value="F:transcription cis-regulatory region binding"/>
    <property type="evidence" value="ECO:0007669"/>
    <property type="project" value="TreeGrafter"/>
</dbReference>
<dbReference type="KEGG" id="lal:AT746_16965"/>
<dbReference type="RefSeq" id="WP_062482833.1">
    <property type="nucleotide sequence ID" value="NZ_CP013650.1"/>
</dbReference>
<protein>
    <submittedName>
        <fullName evidence="6">LacI family transcriptional regulator</fullName>
    </submittedName>
</protein>
<dbReference type="PANTHER" id="PTHR30146">
    <property type="entry name" value="LACI-RELATED TRANSCRIPTIONAL REPRESSOR"/>
    <property type="match status" value="1"/>
</dbReference>
<dbReference type="InterPro" id="IPR010982">
    <property type="entry name" value="Lambda_DNA-bd_dom_sf"/>
</dbReference>
<dbReference type="Proteomes" id="UP000068447">
    <property type="component" value="Chromosome"/>
</dbReference>
<accession>A0A0U2PJP8</accession>
<dbReference type="InterPro" id="IPR046335">
    <property type="entry name" value="LacI/GalR-like_sensor"/>
</dbReference>
<dbReference type="Gene3D" id="1.10.260.40">
    <property type="entry name" value="lambda repressor-like DNA-binding domains"/>
    <property type="match status" value="1"/>
</dbReference>
<evidence type="ECO:0000256" key="4">
    <source>
        <dbReference type="ARBA" id="ARBA00023163"/>
    </source>
</evidence>
<sequence length="336" mass="37061">MTNIKKVSQLAGVSTATVSRTLKSPDLVTPQTREKVMKAVKQAGYRPNWLATSVKTGKSNSIVVLVPNLVNPFFMRIIEGIEQAAQEKGFSVLLGDTQGKAEREHEYASMVLTNRADGLIQLDHSFPFSDNDADLAASIPMVSVCERIAGHPDYPFIELDNYAAGRALTHHLIGYGHKRFGVIAGQIASQIHHDRLSGIKSVLTEEGISFDEDMLVGGSYRIETGIEGIQQLLAHKQPPTAVFCFNDDIALGAIHEIKRHGLRVPQDISVTGFDNVRTSAYMDPPLTTVDQPAYDMGRRAVEVLSRMINRQPLTRTREILPFSLIERHSTGPVHQD</sequence>
<dbReference type="OrthoDB" id="9798934at2"/>
<evidence type="ECO:0000256" key="3">
    <source>
        <dbReference type="ARBA" id="ARBA00023125"/>
    </source>
</evidence>
<dbReference type="PANTHER" id="PTHR30146:SF151">
    <property type="entry name" value="HTH-TYPE TRANSCRIPTIONAL REPRESSOR CYTR"/>
    <property type="match status" value="1"/>
</dbReference>
<feature type="domain" description="HTH lacI-type" evidence="5">
    <location>
        <begin position="2"/>
        <end position="56"/>
    </location>
</feature>
<reference evidence="6 7" key="1">
    <citation type="submission" date="2015-12" db="EMBL/GenBank/DDBJ databases">
        <title>Complete genome of Lacimicrobium alkaliphilum KCTC 32984.</title>
        <authorList>
            <person name="Kim S.-G."/>
            <person name="Lee Y.-J."/>
        </authorList>
    </citation>
    <scope>NUCLEOTIDE SEQUENCE [LARGE SCALE GENOMIC DNA]</scope>
    <source>
        <strain evidence="6 7">YelD216</strain>
    </source>
</reference>
<evidence type="ECO:0000313" key="6">
    <source>
        <dbReference type="EMBL" id="ALS99789.1"/>
    </source>
</evidence>
<dbReference type="STRING" id="1526571.AT746_16965"/>
<dbReference type="InterPro" id="IPR000843">
    <property type="entry name" value="HTH_LacI"/>
</dbReference>
<evidence type="ECO:0000313" key="7">
    <source>
        <dbReference type="Proteomes" id="UP000068447"/>
    </source>
</evidence>
<dbReference type="GO" id="GO:0003700">
    <property type="term" value="F:DNA-binding transcription factor activity"/>
    <property type="evidence" value="ECO:0007669"/>
    <property type="project" value="TreeGrafter"/>
</dbReference>
<dbReference type="SUPFAM" id="SSF53822">
    <property type="entry name" value="Periplasmic binding protein-like I"/>
    <property type="match status" value="1"/>
</dbReference>
<gene>
    <name evidence="6" type="ORF">AT746_16965</name>
</gene>
<dbReference type="SUPFAM" id="SSF47413">
    <property type="entry name" value="lambda repressor-like DNA-binding domains"/>
    <property type="match status" value="1"/>
</dbReference>
<dbReference type="CDD" id="cd01392">
    <property type="entry name" value="HTH_LacI"/>
    <property type="match status" value="1"/>
</dbReference>
<organism evidence="6 7">
    <name type="scientific">Lacimicrobium alkaliphilum</name>
    <dbReference type="NCBI Taxonomy" id="1526571"/>
    <lineage>
        <taxon>Bacteria</taxon>
        <taxon>Pseudomonadati</taxon>
        <taxon>Pseudomonadota</taxon>
        <taxon>Gammaproteobacteria</taxon>
        <taxon>Alteromonadales</taxon>
        <taxon>Alteromonadaceae</taxon>
        <taxon>Lacimicrobium</taxon>
    </lineage>
</organism>
<dbReference type="Pfam" id="PF13377">
    <property type="entry name" value="Peripla_BP_3"/>
    <property type="match status" value="1"/>
</dbReference>
<evidence type="ECO:0000259" key="5">
    <source>
        <dbReference type="PROSITE" id="PS50932"/>
    </source>
</evidence>
<evidence type="ECO:0000256" key="2">
    <source>
        <dbReference type="ARBA" id="ARBA00023015"/>
    </source>
</evidence>
<dbReference type="EMBL" id="CP013650">
    <property type="protein sequence ID" value="ALS99789.1"/>
    <property type="molecule type" value="Genomic_DNA"/>
</dbReference>
<evidence type="ECO:0000256" key="1">
    <source>
        <dbReference type="ARBA" id="ARBA00022491"/>
    </source>
</evidence>
<dbReference type="Gene3D" id="3.40.50.2300">
    <property type="match status" value="2"/>
</dbReference>
<proteinExistence type="predicted"/>
<dbReference type="InterPro" id="IPR028082">
    <property type="entry name" value="Peripla_BP_I"/>
</dbReference>
<keyword evidence="1" id="KW-0678">Repressor</keyword>
<dbReference type="CDD" id="cd06284">
    <property type="entry name" value="PBP1_LacI-like"/>
    <property type="match status" value="1"/>
</dbReference>
<name>A0A0U2PJP8_9ALTE</name>
<keyword evidence="2" id="KW-0805">Transcription regulation</keyword>
<dbReference type="AlphaFoldDB" id="A0A0U2PJP8"/>
<dbReference type="SMART" id="SM00354">
    <property type="entry name" value="HTH_LACI"/>
    <property type="match status" value="1"/>
</dbReference>
<keyword evidence="7" id="KW-1185">Reference proteome</keyword>